<comment type="caution">
    <text evidence="3">The sequence shown here is derived from an EMBL/GenBank/DDBJ whole genome shotgun (WGS) entry which is preliminary data.</text>
</comment>
<keyword evidence="4" id="KW-1185">Reference proteome</keyword>
<dbReference type="RefSeq" id="WP_134849530.1">
    <property type="nucleotide sequence ID" value="NZ_CP197400.1"/>
</dbReference>
<reference evidence="3 4" key="1">
    <citation type="submission" date="2019-03" db="EMBL/GenBank/DDBJ databases">
        <title>Porphyromonas levii Isolated from the Uterus of Dairy Cows.</title>
        <authorList>
            <person name="Francis A.M."/>
        </authorList>
    </citation>
    <scope>NUCLEOTIDE SEQUENCE [LARGE SCALE GENOMIC DNA]</scope>
    <source>
        <strain evidence="3 4">AF5678</strain>
    </source>
</reference>
<protein>
    <recommendedName>
        <fullName evidence="5">Lipoprotein</fullName>
    </recommendedName>
</protein>
<feature type="signal peptide" evidence="2">
    <location>
        <begin position="1"/>
        <end position="27"/>
    </location>
</feature>
<gene>
    <name evidence="3" type="ORF">E4P47_06330</name>
</gene>
<dbReference type="OrthoDB" id="1081225at2"/>
<keyword evidence="2" id="KW-0732">Signal</keyword>
<feature type="compositionally biased region" description="Basic and acidic residues" evidence="1">
    <location>
        <begin position="28"/>
        <end position="55"/>
    </location>
</feature>
<evidence type="ECO:0000256" key="2">
    <source>
        <dbReference type="SAM" id="SignalP"/>
    </source>
</evidence>
<evidence type="ECO:0008006" key="5">
    <source>
        <dbReference type="Google" id="ProtNLM"/>
    </source>
</evidence>
<dbReference type="EMBL" id="SPNC01000091">
    <property type="protein sequence ID" value="TFH94732.1"/>
    <property type="molecule type" value="Genomic_DNA"/>
</dbReference>
<dbReference type="Proteomes" id="UP000297225">
    <property type="component" value="Unassembled WGS sequence"/>
</dbReference>
<feature type="compositionally biased region" description="Basic and acidic residues" evidence="1">
    <location>
        <begin position="65"/>
        <end position="78"/>
    </location>
</feature>
<accession>A0A4Y8WP38</accession>
<evidence type="ECO:0000256" key="1">
    <source>
        <dbReference type="SAM" id="MobiDB-lite"/>
    </source>
</evidence>
<name>A0A4Y8WP38_9PORP</name>
<proteinExistence type="predicted"/>
<feature type="region of interest" description="Disordered" evidence="1">
    <location>
        <begin position="28"/>
        <end position="97"/>
    </location>
</feature>
<feature type="chain" id="PRO_5043769762" description="Lipoprotein" evidence="2">
    <location>
        <begin position="28"/>
        <end position="408"/>
    </location>
</feature>
<organism evidence="3 4">
    <name type="scientific">Porphyromonas levii</name>
    <dbReference type="NCBI Taxonomy" id="28114"/>
    <lineage>
        <taxon>Bacteria</taxon>
        <taxon>Pseudomonadati</taxon>
        <taxon>Bacteroidota</taxon>
        <taxon>Bacteroidia</taxon>
        <taxon>Bacteroidales</taxon>
        <taxon>Porphyromonadaceae</taxon>
        <taxon>Porphyromonas</taxon>
    </lineage>
</organism>
<dbReference type="AlphaFoldDB" id="A0A4Y8WP38"/>
<sequence>MKRISLLVGCVVCLAVIPMLWSCGKSAVDRPQEKETVVEKKEKTEKESTPQKDEQGQTPPANSSADDKGGNAGADDKGGNAGANDKGGNAGADDKKDHKVIEQHEVITRLVVRWKADSGYQTKFDYYRLVQLKENQFITTKYLSQFVTFTVLPVGSDTEYVLDAKDLEKLVITDVHTNQEGNNILFSFAYNGQKASKKLSLAFDKTKYYTGQITQNREAIRTLYAAGVARNSQIFINSILSYDDSRYAVLSEGDGTLQSDDEVSFSISILSKGDGDMVLATANVLVKGFKPIKELSKELHAEVANTDFNEFIRKHAQHKEYLRTAIPKKMTEQVKYYVKSGNERVELFYSSSSLAPAQGRLDIFLSEPRFIYKSIEEKSNGYDVVVTLGAGEPFFTHDFHIHVPKSGK</sequence>
<evidence type="ECO:0000313" key="3">
    <source>
        <dbReference type="EMBL" id="TFH94732.1"/>
    </source>
</evidence>
<evidence type="ECO:0000313" key="4">
    <source>
        <dbReference type="Proteomes" id="UP000297225"/>
    </source>
</evidence>